<protein>
    <recommendedName>
        <fullName evidence="3">Antirestriction protein ArdR</fullName>
    </recommendedName>
</protein>
<evidence type="ECO:0000313" key="1">
    <source>
        <dbReference type="EMBL" id="AZE48380.1"/>
    </source>
</evidence>
<evidence type="ECO:0008006" key="3">
    <source>
        <dbReference type="Google" id="ProtNLM"/>
    </source>
</evidence>
<name>A0A3G7TMW8_9PSED</name>
<evidence type="ECO:0000313" key="2">
    <source>
        <dbReference type="Proteomes" id="UP000268048"/>
    </source>
</evidence>
<organism evidence="1 2">
    <name type="scientific">Pseudomonas chlororaphis</name>
    <dbReference type="NCBI Taxonomy" id="587753"/>
    <lineage>
        <taxon>Bacteria</taxon>
        <taxon>Pseudomonadati</taxon>
        <taxon>Pseudomonadota</taxon>
        <taxon>Gammaproteobacteria</taxon>
        <taxon>Pseudomonadales</taxon>
        <taxon>Pseudomonadaceae</taxon>
        <taxon>Pseudomonas</taxon>
    </lineage>
</organism>
<dbReference type="EMBL" id="CP027753">
    <property type="protein sequence ID" value="AZE48380.1"/>
    <property type="molecule type" value="Genomic_DNA"/>
</dbReference>
<reference evidence="1 2" key="1">
    <citation type="submission" date="2018-03" db="EMBL/GenBank/DDBJ databases">
        <title>Diversity of phytobeneficial traits revealed by whole-genome analysis of worldwide-isolated phenazine-producing Pseudomonas spp.</title>
        <authorList>
            <person name="Biessy A."/>
            <person name="Novinscak A."/>
            <person name="Blom J."/>
            <person name="Leger G."/>
            <person name="Thomashow L.S."/>
            <person name="Cazorla F.M."/>
            <person name="Josic D."/>
            <person name="Filion M."/>
        </authorList>
    </citation>
    <scope>NUCLEOTIDE SEQUENCE [LARGE SCALE GENOMIC DNA]</scope>
    <source>
        <strain evidence="1 2">B25</strain>
    </source>
</reference>
<dbReference type="AlphaFoldDB" id="A0A3G7TMW8"/>
<proteinExistence type="predicted"/>
<gene>
    <name evidence="1" type="ORF">C4K04_2708</name>
</gene>
<dbReference type="Proteomes" id="UP000268048">
    <property type="component" value="Chromosome"/>
</dbReference>
<sequence length="154" mass="17342">MNQLIEALRTTAARWRAGNQEHRGGVVLLWQGSVYGWKNSLRDASHERPGVYAVDEAGHVFIAEGGDDYNGAKCWTVVDPATSTLKQQRLAAWELLCSKSVAADDLENWNTQLMDEVGEMLNERLINLDEADALRLRAEFRWTAENSRPDEPSQ</sequence>
<accession>A0A3G7TMW8</accession>